<dbReference type="PROSITE" id="PS50977">
    <property type="entry name" value="HTH_TETR_2"/>
    <property type="match status" value="1"/>
</dbReference>
<dbReference type="InterPro" id="IPR009057">
    <property type="entry name" value="Homeodomain-like_sf"/>
</dbReference>
<dbReference type="Proteomes" id="UP000240996">
    <property type="component" value="Unassembled WGS sequence"/>
</dbReference>
<protein>
    <submittedName>
        <fullName evidence="6">TetR family transcriptional regulator</fullName>
    </submittedName>
</protein>
<evidence type="ECO:0000313" key="6">
    <source>
        <dbReference type="EMBL" id="PTM45299.1"/>
    </source>
</evidence>
<dbReference type="PANTHER" id="PTHR30055">
    <property type="entry name" value="HTH-TYPE TRANSCRIPTIONAL REGULATOR RUTR"/>
    <property type="match status" value="1"/>
</dbReference>
<organism evidence="6 7">
    <name type="scientific">Sphingomonas aerolata</name>
    <dbReference type="NCBI Taxonomy" id="185951"/>
    <lineage>
        <taxon>Bacteria</taxon>
        <taxon>Pseudomonadati</taxon>
        <taxon>Pseudomonadota</taxon>
        <taxon>Alphaproteobacteria</taxon>
        <taxon>Sphingomonadales</taxon>
        <taxon>Sphingomonadaceae</taxon>
        <taxon>Sphingomonas</taxon>
    </lineage>
</organism>
<sequence length="210" mass="23423">MSEPKSRRDLNREARRETIVATAREAFLDHGYAATSMSTIAVQLGGSKGTLWAYFPSKEDLFSAVLDDVTSNFRQSLEDALRPGRDCATTLLDFLERFQGKLLHPDNIRLHRLIVGEGGRFPEIGRIFYARGPQIVIEQLSLYLRGRMDAGDLRADDPVQAAMHLLLLAQTQQNLRLWGVVGMPGPEEARQQAARALDLFTRAYGAKVAP</sequence>
<comment type="caution">
    <text evidence="6">The sequence shown here is derived from an EMBL/GenBank/DDBJ whole genome shotgun (WGS) entry which is preliminary data.</text>
</comment>
<gene>
    <name evidence="6" type="ORF">C8J24_1514</name>
</gene>
<keyword evidence="1" id="KW-0805">Transcription regulation</keyword>
<dbReference type="GO" id="GO:0000976">
    <property type="term" value="F:transcription cis-regulatory region binding"/>
    <property type="evidence" value="ECO:0007669"/>
    <property type="project" value="TreeGrafter"/>
</dbReference>
<keyword evidence="3" id="KW-0804">Transcription</keyword>
<dbReference type="Pfam" id="PF14246">
    <property type="entry name" value="TetR_C_7"/>
    <property type="match status" value="1"/>
</dbReference>
<dbReference type="InterPro" id="IPR001647">
    <property type="entry name" value="HTH_TetR"/>
</dbReference>
<evidence type="ECO:0000256" key="3">
    <source>
        <dbReference type="ARBA" id="ARBA00023163"/>
    </source>
</evidence>
<dbReference type="Pfam" id="PF00440">
    <property type="entry name" value="TetR_N"/>
    <property type="match status" value="1"/>
</dbReference>
<evidence type="ECO:0000259" key="5">
    <source>
        <dbReference type="PROSITE" id="PS50977"/>
    </source>
</evidence>
<evidence type="ECO:0000256" key="1">
    <source>
        <dbReference type="ARBA" id="ARBA00023015"/>
    </source>
</evidence>
<name>A0A2T4YP70_9SPHN</name>
<reference evidence="6 7" key="1">
    <citation type="submission" date="2018-04" db="EMBL/GenBank/DDBJ databases">
        <title>Genomic Encyclopedia of Type Strains, Phase III (KMG-III): the genomes of soil and plant-associated and newly described type strains.</title>
        <authorList>
            <person name="Whitman W."/>
        </authorList>
    </citation>
    <scope>NUCLEOTIDE SEQUENCE [LARGE SCALE GENOMIC DNA]</scope>
    <source>
        <strain evidence="6 7">NW12</strain>
    </source>
</reference>
<dbReference type="EMBL" id="PZZN01000002">
    <property type="protein sequence ID" value="PTM45299.1"/>
    <property type="molecule type" value="Genomic_DNA"/>
</dbReference>
<dbReference type="PANTHER" id="PTHR30055:SF119">
    <property type="entry name" value="NALC"/>
    <property type="match status" value="1"/>
</dbReference>
<keyword evidence="2 4" id="KW-0238">DNA-binding</keyword>
<dbReference type="SUPFAM" id="SSF48498">
    <property type="entry name" value="Tetracyclin repressor-like, C-terminal domain"/>
    <property type="match status" value="1"/>
</dbReference>
<dbReference type="FunFam" id="1.10.10.60:FF:000141">
    <property type="entry name" value="TetR family transcriptional regulator"/>
    <property type="match status" value="1"/>
</dbReference>
<dbReference type="InterPro" id="IPR050109">
    <property type="entry name" value="HTH-type_TetR-like_transc_reg"/>
</dbReference>
<dbReference type="InterPro" id="IPR039536">
    <property type="entry name" value="TetR_C_Proteobacteria"/>
</dbReference>
<accession>A0A2T4YP70</accession>
<feature type="domain" description="HTH tetR-type" evidence="5">
    <location>
        <begin position="13"/>
        <end position="73"/>
    </location>
</feature>
<dbReference type="RefSeq" id="WP_107931502.1">
    <property type="nucleotide sequence ID" value="NZ_PZZN01000002.1"/>
</dbReference>
<dbReference type="Gene3D" id="1.10.357.10">
    <property type="entry name" value="Tetracycline Repressor, domain 2"/>
    <property type="match status" value="1"/>
</dbReference>
<feature type="DNA-binding region" description="H-T-H motif" evidence="4">
    <location>
        <begin position="36"/>
        <end position="55"/>
    </location>
</feature>
<dbReference type="SUPFAM" id="SSF46689">
    <property type="entry name" value="Homeodomain-like"/>
    <property type="match status" value="1"/>
</dbReference>
<proteinExistence type="predicted"/>
<dbReference type="AlphaFoldDB" id="A0A2T4YP70"/>
<evidence type="ECO:0000313" key="7">
    <source>
        <dbReference type="Proteomes" id="UP000240996"/>
    </source>
</evidence>
<keyword evidence="7" id="KW-1185">Reference proteome</keyword>
<dbReference type="InterPro" id="IPR036271">
    <property type="entry name" value="Tet_transcr_reg_TetR-rel_C_sf"/>
</dbReference>
<evidence type="ECO:0000256" key="4">
    <source>
        <dbReference type="PROSITE-ProRule" id="PRU00335"/>
    </source>
</evidence>
<dbReference type="GO" id="GO:0003700">
    <property type="term" value="F:DNA-binding transcription factor activity"/>
    <property type="evidence" value="ECO:0007669"/>
    <property type="project" value="TreeGrafter"/>
</dbReference>
<dbReference type="PRINTS" id="PR00455">
    <property type="entry name" value="HTHTETR"/>
</dbReference>
<dbReference type="Gene3D" id="1.10.10.60">
    <property type="entry name" value="Homeodomain-like"/>
    <property type="match status" value="1"/>
</dbReference>
<evidence type="ECO:0000256" key="2">
    <source>
        <dbReference type="ARBA" id="ARBA00023125"/>
    </source>
</evidence>